<protein>
    <submittedName>
        <fullName evidence="2">Uncharacterized protein</fullName>
    </submittedName>
</protein>
<keyword evidence="1" id="KW-0472">Membrane</keyword>
<organism evidence="2 3">
    <name type="scientific">Galerina marginata (strain CBS 339.88)</name>
    <dbReference type="NCBI Taxonomy" id="685588"/>
    <lineage>
        <taxon>Eukaryota</taxon>
        <taxon>Fungi</taxon>
        <taxon>Dikarya</taxon>
        <taxon>Basidiomycota</taxon>
        <taxon>Agaricomycotina</taxon>
        <taxon>Agaricomycetes</taxon>
        <taxon>Agaricomycetidae</taxon>
        <taxon>Agaricales</taxon>
        <taxon>Agaricineae</taxon>
        <taxon>Strophariaceae</taxon>
        <taxon>Galerina</taxon>
    </lineage>
</organism>
<evidence type="ECO:0000313" key="3">
    <source>
        <dbReference type="Proteomes" id="UP000027222"/>
    </source>
</evidence>
<evidence type="ECO:0000313" key="2">
    <source>
        <dbReference type="EMBL" id="KDR65023.1"/>
    </source>
</evidence>
<dbReference type="Proteomes" id="UP000027222">
    <property type="component" value="Unassembled WGS sequence"/>
</dbReference>
<proteinExistence type="predicted"/>
<dbReference type="EMBL" id="KL142576">
    <property type="protein sequence ID" value="KDR65023.1"/>
    <property type="molecule type" value="Genomic_DNA"/>
</dbReference>
<keyword evidence="3" id="KW-1185">Reference proteome</keyword>
<evidence type="ECO:0000256" key="1">
    <source>
        <dbReference type="SAM" id="Phobius"/>
    </source>
</evidence>
<sequence>MVSSAYTCVDTNTSILNVAAFLFTNIVVPLFWTTRPFLSWSKNWSFGSSHHCSALFISSGTSSAISFDFKLKTLSTAVSIITITTTLVS</sequence>
<keyword evidence="1" id="KW-1133">Transmembrane helix</keyword>
<accession>A0A067SE43</accession>
<reference evidence="3" key="1">
    <citation type="journal article" date="2014" name="Proc. Natl. Acad. Sci. U.S.A.">
        <title>Extensive sampling of basidiomycete genomes demonstrates inadequacy of the white-rot/brown-rot paradigm for wood decay fungi.</title>
        <authorList>
            <person name="Riley R."/>
            <person name="Salamov A.A."/>
            <person name="Brown D.W."/>
            <person name="Nagy L.G."/>
            <person name="Floudas D."/>
            <person name="Held B.W."/>
            <person name="Levasseur A."/>
            <person name="Lombard V."/>
            <person name="Morin E."/>
            <person name="Otillar R."/>
            <person name="Lindquist E.A."/>
            <person name="Sun H."/>
            <person name="LaButti K.M."/>
            <person name="Schmutz J."/>
            <person name="Jabbour D."/>
            <person name="Luo H."/>
            <person name="Baker S.E."/>
            <person name="Pisabarro A.G."/>
            <person name="Walton J.D."/>
            <person name="Blanchette R.A."/>
            <person name="Henrissat B."/>
            <person name="Martin F."/>
            <person name="Cullen D."/>
            <person name="Hibbett D.S."/>
            <person name="Grigoriev I.V."/>
        </authorList>
    </citation>
    <scope>NUCLEOTIDE SEQUENCE [LARGE SCALE GENOMIC DNA]</scope>
    <source>
        <strain evidence="3">CBS 339.88</strain>
    </source>
</reference>
<gene>
    <name evidence="2" type="ORF">GALMADRAFT_260362</name>
</gene>
<feature type="transmembrane region" description="Helical" evidence="1">
    <location>
        <begin position="14"/>
        <end position="32"/>
    </location>
</feature>
<name>A0A067SE43_GALM3</name>
<dbReference type="HOGENOM" id="CLU_2454880_0_0_1"/>
<dbReference type="AlphaFoldDB" id="A0A067SE43"/>
<keyword evidence="1" id="KW-0812">Transmembrane</keyword>